<evidence type="ECO:0000313" key="2">
    <source>
        <dbReference type="Proteomes" id="UP000308600"/>
    </source>
</evidence>
<proteinExistence type="predicted"/>
<name>A0ACD3B7M2_9AGAR</name>
<dbReference type="EMBL" id="ML208280">
    <property type="protein sequence ID" value="TFK72982.1"/>
    <property type="molecule type" value="Genomic_DNA"/>
</dbReference>
<sequence>MMWSRILVLTLLSNAVLGAARARLPLKKRATSGASVKIVSNLASDQDGDDNVGNAMDIRYTTNITLNNKEILVVLDTGSSDLWVMPPDGMGTLEDTGIQVDLEYGTDGEGVVEGTVAISSFEFGPYKVDRQAFLNADSSNLAGVTEFGIYGVLGLGFNGPNVSPINEMVLQTGGDNTTWGASALHNIFAQNPAAPNFIGLALDRTNDLEDTTGGSFTIGEYDPDYLAVKNSPKLYQYPSDSGRWTILLDGVIINGESVPLQSSVDGTPDGKAVALLDSGTPTALLPTSVIDSIYSRISGSVKYDAAGTWLVPCEASFDVDFVFGDIAYPVHPLDLTTINSPVDVDGQNYTVCIGTLVGFDGADEKFDALLGDTFLRNVYTIFDFGDDTGDNTAPFIQLLSTTDPVDAALDVTTIRNATLASLPPELSPSEVVDGVSSTDSTDAYETPDEDGTELEIEEEGDGNDDADSSFNANLADNNDSETTSAGSSFLDRHGPAIIGLLAANLFIGLVLVTFAVASWIRRGGRDQKKKGTYSAVELKDDSTPGYGPYQVPYGQ</sequence>
<organism evidence="1 2">
    <name type="scientific">Pluteus cervinus</name>
    <dbReference type="NCBI Taxonomy" id="181527"/>
    <lineage>
        <taxon>Eukaryota</taxon>
        <taxon>Fungi</taxon>
        <taxon>Dikarya</taxon>
        <taxon>Basidiomycota</taxon>
        <taxon>Agaricomycotina</taxon>
        <taxon>Agaricomycetes</taxon>
        <taxon>Agaricomycetidae</taxon>
        <taxon>Agaricales</taxon>
        <taxon>Pluteineae</taxon>
        <taxon>Pluteaceae</taxon>
        <taxon>Pluteus</taxon>
    </lineage>
</organism>
<keyword evidence="1" id="KW-0378">Hydrolase</keyword>
<reference evidence="1 2" key="1">
    <citation type="journal article" date="2019" name="Nat. Ecol. Evol.">
        <title>Megaphylogeny resolves global patterns of mushroom evolution.</title>
        <authorList>
            <person name="Varga T."/>
            <person name="Krizsan K."/>
            <person name="Foldi C."/>
            <person name="Dima B."/>
            <person name="Sanchez-Garcia M."/>
            <person name="Sanchez-Ramirez S."/>
            <person name="Szollosi G.J."/>
            <person name="Szarkandi J.G."/>
            <person name="Papp V."/>
            <person name="Albert L."/>
            <person name="Andreopoulos W."/>
            <person name="Angelini C."/>
            <person name="Antonin V."/>
            <person name="Barry K.W."/>
            <person name="Bougher N.L."/>
            <person name="Buchanan P."/>
            <person name="Buyck B."/>
            <person name="Bense V."/>
            <person name="Catcheside P."/>
            <person name="Chovatia M."/>
            <person name="Cooper J."/>
            <person name="Damon W."/>
            <person name="Desjardin D."/>
            <person name="Finy P."/>
            <person name="Geml J."/>
            <person name="Haridas S."/>
            <person name="Hughes K."/>
            <person name="Justo A."/>
            <person name="Karasinski D."/>
            <person name="Kautmanova I."/>
            <person name="Kiss B."/>
            <person name="Kocsube S."/>
            <person name="Kotiranta H."/>
            <person name="LaButti K.M."/>
            <person name="Lechner B.E."/>
            <person name="Liimatainen K."/>
            <person name="Lipzen A."/>
            <person name="Lukacs Z."/>
            <person name="Mihaltcheva S."/>
            <person name="Morgado L.N."/>
            <person name="Niskanen T."/>
            <person name="Noordeloos M.E."/>
            <person name="Ohm R.A."/>
            <person name="Ortiz-Santana B."/>
            <person name="Ovrebo C."/>
            <person name="Racz N."/>
            <person name="Riley R."/>
            <person name="Savchenko A."/>
            <person name="Shiryaev A."/>
            <person name="Soop K."/>
            <person name="Spirin V."/>
            <person name="Szebenyi C."/>
            <person name="Tomsovsky M."/>
            <person name="Tulloss R.E."/>
            <person name="Uehling J."/>
            <person name="Grigoriev I.V."/>
            <person name="Vagvolgyi C."/>
            <person name="Papp T."/>
            <person name="Martin F.M."/>
            <person name="Miettinen O."/>
            <person name="Hibbett D.S."/>
            <person name="Nagy L.G."/>
        </authorList>
    </citation>
    <scope>NUCLEOTIDE SEQUENCE [LARGE SCALE GENOMIC DNA]</scope>
    <source>
        <strain evidence="1 2">NL-1719</strain>
    </source>
</reference>
<dbReference type="Proteomes" id="UP000308600">
    <property type="component" value="Unassembled WGS sequence"/>
</dbReference>
<gene>
    <name evidence="1" type="ORF">BDN72DRAFT_894416</name>
</gene>
<protein>
    <submittedName>
        <fullName evidence="1">Acid protease</fullName>
    </submittedName>
</protein>
<evidence type="ECO:0000313" key="1">
    <source>
        <dbReference type="EMBL" id="TFK72982.1"/>
    </source>
</evidence>
<accession>A0ACD3B7M2</accession>
<keyword evidence="1" id="KW-0645">Protease</keyword>
<keyword evidence="2" id="KW-1185">Reference proteome</keyword>